<dbReference type="Proteomes" id="UP001055811">
    <property type="component" value="Linkage Group LG07"/>
</dbReference>
<evidence type="ECO:0000313" key="1">
    <source>
        <dbReference type="EMBL" id="KAI3709299.1"/>
    </source>
</evidence>
<organism evidence="1 2">
    <name type="scientific">Cichorium intybus</name>
    <name type="common">Chicory</name>
    <dbReference type="NCBI Taxonomy" id="13427"/>
    <lineage>
        <taxon>Eukaryota</taxon>
        <taxon>Viridiplantae</taxon>
        <taxon>Streptophyta</taxon>
        <taxon>Embryophyta</taxon>
        <taxon>Tracheophyta</taxon>
        <taxon>Spermatophyta</taxon>
        <taxon>Magnoliopsida</taxon>
        <taxon>eudicotyledons</taxon>
        <taxon>Gunneridae</taxon>
        <taxon>Pentapetalae</taxon>
        <taxon>asterids</taxon>
        <taxon>campanulids</taxon>
        <taxon>Asterales</taxon>
        <taxon>Asteraceae</taxon>
        <taxon>Cichorioideae</taxon>
        <taxon>Cichorieae</taxon>
        <taxon>Cichoriinae</taxon>
        <taxon>Cichorium</taxon>
    </lineage>
</organism>
<gene>
    <name evidence="1" type="ORF">L2E82_39059</name>
</gene>
<keyword evidence="2" id="KW-1185">Reference proteome</keyword>
<proteinExistence type="predicted"/>
<sequence length="120" mass="13171">MDQYDSLLKGWIFGSASENVLGAVVDLISAKDVWDKLKSFYDATVSPQQDPAATKLEAKTDTKDIDVGTAEAKPNVKDTITIDVETNDNTETKTEILNKNELEELHKATVKGHCFGVRAN</sequence>
<comment type="caution">
    <text evidence="1">The sequence shown here is derived from an EMBL/GenBank/DDBJ whole genome shotgun (WGS) entry which is preliminary data.</text>
</comment>
<evidence type="ECO:0000313" key="2">
    <source>
        <dbReference type="Proteomes" id="UP001055811"/>
    </source>
</evidence>
<name>A0ACB9AI54_CICIN</name>
<reference evidence="1 2" key="2">
    <citation type="journal article" date="2022" name="Mol. Ecol. Resour.">
        <title>The genomes of chicory, endive, great burdock and yacon provide insights into Asteraceae paleo-polyploidization history and plant inulin production.</title>
        <authorList>
            <person name="Fan W."/>
            <person name="Wang S."/>
            <person name="Wang H."/>
            <person name="Wang A."/>
            <person name="Jiang F."/>
            <person name="Liu H."/>
            <person name="Zhao H."/>
            <person name="Xu D."/>
            <person name="Zhang Y."/>
        </authorList>
    </citation>
    <scope>NUCLEOTIDE SEQUENCE [LARGE SCALE GENOMIC DNA]</scope>
    <source>
        <strain evidence="2">cv. Punajuju</strain>
        <tissue evidence="1">Leaves</tissue>
    </source>
</reference>
<protein>
    <submittedName>
        <fullName evidence="1">Uncharacterized protein</fullName>
    </submittedName>
</protein>
<reference evidence="2" key="1">
    <citation type="journal article" date="2022" name="Mol. Ecol. Resour.">
        <title>The genomes of chicory, endive, great burdock and yacon provide insights into Asteraceae palaeo-polyploidization history and plant inulin production.</title>
        <authorList>
            <person name="Fan W."/>
            <person name="Wang S."/>
            <person name="Wang H."/>
            <person name="Wang A."/>
            <person name="Jiang F."/>
            <person name="Liu H."/>
            <person name="Zhao H."/>
            <person name="Xu D."/>
            <person name="Zhang Y."/>
        </authorList>
    </citation>
    <scope>NUCLEOTIDE SEQUENCE [LARGE SCALE GENOMIC DNA]</scope>
    <source>
        <strain evidence="2">cv. Punajuju</strain>
    </source>
</reference>
<accession>A0ACB9AI54</accession>
<dbReference type="EMBL" id="CM042015">
    <property type="protein sequence ID" value="KAI3709299.1"/>
    <property type="molecule type" value="Genomic_DNA"/>
</dbReference>